<dbReference type="GO" id="GO:0009220">
    <property type="term" value="P:pyrimidine ribonucleotide biosynthetic process"/>
    <property type="evidence" value="ECO:0007669"/>
    <property type="project" value="UniProtKB-UniRule"/>
</dbReference>
<comment type="pathway">
    <text evidence="2">Pyrimidine metabolism; UMP biosynthesis via de novo pathway.</text>
</comment>
<evidence type="ECO:0000256" key="6">
    <source>
        <dbReference type="ARBA" id="ARBA00023002"/>
    </source>
</evidence>
<comment type="cofactor">
    <cofactor evidence="1">
        <name>FMN</name>
        <dbReference type="ChEBI" id="CHEBI:58210"/>
    </cofactor>
</comment>
<dbReference type="SUPFAM" id="SSF51395">
    <property type="entry name" value="FMN-linked oxidoreductases"/>
    <property type="match status" value="1"/>
</dbReference>
<evidence type="ECO:0000256" key="7">
    <source>
        <dbReference type="ARBA" id="ARBA00023136"/>
    </source>
</evidence>
<keyword evidence="4" id="KW-0288">FMN</keyword>
<dbReference type="NCBIfam" id="NF003652">
    <property type="entry name" value="PRK05286.2-5"/>
    <property type="match status" value="1"/>
</dbReference>
<dbReference type="PANTHER" id="PTHR48109:SF4">
    <property type="entry name" value="DIHYDROOROTATE DEHYDROGENASE (QUINONE), MITOCHONDRIAL"/>
    <property type="match status" value="1"/>
</dbReference>
<gene>
    <name evidence="10" type="ORF">A2871_02490</name>
</gene>
<evidence type="ECO:0000256" key="4">
    <source>
        <dbReference type="ARBA" id="ARBA00022643"/>
    </source>
</evidence>
<keyword evidence="3" id="KW-0285">Flavoprotein</keyword>
<evidence type="ECO:0000256" key="1">
    <source>
        <dbReference type="ARBA" id="ARBA00001917"/>
    </source>
</evidence>
<dbReference type="EMBL" id="MFCR01000008">
    <property type="protein sequence ID" value="OGE18837.1"/>
    <property type="molecule type" value="Genomic_DNA"/>
</dbReference>
<dbReference type="Pfam" id="PF01180">
    <property type="entry name" value="DHO_dh"/>
    <property type="match status" value="1"/>
</dbReference>
<keyword evidence="7" id="KW-0472">Membrane</keyword>
<dbReference type="GO" id="GO:0006207">
    <property type="term" value="P:'de novo' pyrimidine nucleobase biosynthetic process"/>
    <property type="evidence" value="ECO:0007669"/>
    <property type="project" value="UniProtKB-UniRule"/>
</dbReference>
<dbReference type="InterPro" id="IPR013785">
    <property type="entry name" value="Aldolase_TIM"/>
</dbReference>
<organism evidence="10 11">
    <name type="scientific">Candidatus Daviesbacteria bacterium RIFCSPHIGHO2_01_FULL_41_23</name>
    <dbReference type="NCBI Taxonomy" id="1797764"/>
    <lineage>
        <taxon>Bacteria</taxon>
        <taxon>Candidatus Daviesiibacteriota</taxon>
    </lineage>
</organism>
<keyword evidence="6" id="KW-0560">Oxidoreductase</keyword>
<name>A0A1F5IR68_9BACT</name>
<dbReference type="GO" id="GO:0106430">
    <property type="term" value="F:dihydroorotate dehydrogenase (quinone) activity"/>
    <property type="evidence" value="ECO:0007669"/>
    <property type="project" value="UniProtKB-EC"/>
</dbReference>
<feature type="domain" description="Dihydroorotate dehydrogenase catalytic" evidence="9">
    <location>
        <begin position="55"/>
        <end position="364"/>
    </location>
</feature>
<dbReference type="PANTHER" id="PTHR48109">
    <property type="entry name" value="DIHYDROOROTATE DEHYDROGENASE (QUINONE), MITOCHONDRIAL-RELATED"/>
    <property type="match status" value="1"/>
</dbReference>
<evidence type="ECO:0000256" key="5">
    <source>
        <dbReference type="ARBA" id="ARBA00022975"/>
    </source>
</evidence>
<evidence type="ECO:0000256" key="8">
    <source>
        <dbReference type="NCBIfam" id="TIGR01036"/>
    </source>
</evidence>
<dbReference type="InterPro" id="IPR005720">
    <property type="entry name" value="Dihydroorotate_DH_cat"/>
</dbReference>
<dbReference type="InterPro" id="IPR005719">
    <property type="entry name" value="Dihydroorotate_DH_2"/>
</dbReference>
<dbReference type="Gene3D" id="3.20.20.70">
    <property type="entry name" value="Aldolase class I"/>
    <property type="match status" value="1"/>
</dbReference>
<protein>
    <recommendedName>
        <fullName evidence="8">Dihydroorotate dehydrogenase (quinone)</fullName>
        <ecNumber evidence="8">1.3.5.2</ecNumber>
    </recommendedName>
</protein>
<comment type="caution">
    <text evidence="10">The sequence shown here is derived from an EMBL/GenBank/DDBJ whole genome shotgun (WGS) entry which is preliminary data.</text>
</comment>
<dbReference type="CDD" id="cd04738">
    <property type="entry name" value="DHOD_2_like"/>
    <property type="match status" value="1"/>
</dbReference>
<dbReference type="GO" id="GO:0005886">
    <property type="term" value="C:plasma membrane"/>
    <property type="evidence" value="ECO:0007669"/>
    <property type="project" value="TreeGrafter"/>
</dbReference>
<evidence type="ECO:0000313" key="10">
    <source>
        <dbReference type="EMBL" id="OGE18837.1"/>
    </source>
</evidence>
<dbReference type="NCBIfam" id="TIGR01036">
    <property type="entry name" value="pyrD_sub2"/>
    <property type="match status" value="1"/>
</dbReference>
<evidence type="ECO:0000259" key="9">
    <source>
        <dbReference type="Pfam" id="PF01180"/>
    </source>
</evidence>
<keyword evidence="5" id="KW-0665">Pyrimidine biosynthesis</keyword>
<proteinExistence type="predicted"/>
<dbReference type="AlphaFoldDB" id="A0A1F5IR68"/>
<dbReference type="EC" id="1.3.5.2" evidence="8"/>
<evidence type="ECO:0000256" key="2">
    <source>
        <dbReference type="ARBA" id="ARBA00004725"/>
    </source>
</evidence>
<accession>A0A1F5IR68</accession>
<dbReference type="Proteomes" id="UP000176336">
    <property type="component" value="Unassembled WGS sequence"/>
</dbReference>
<dbReference type="GO" id="GO:0005737">
    <property type="term" value="C:cytoplasm"/>
    <property type="evidence" value="ECO:0007669"/>
    <property type="project" value="InterPro"/>
</dbReference>
<sequence length="381" mass="41328">MIIRFLYKNLLKPFFFLLDPEDVHDKMTATGRLLGSNFLTRGLTSTLFSYSNPALEQEILGIKFANPVGLSAGFDKNALLTNILPSVGFGFAEVGTVTGETCAGNPRPRLWRLRKSKGLVVYYGLKNDGSEAISERLKGQKFAIPIITSIGKTNNEATAETKAGIADYVKAYKKFTGIGDIFDINISCPNTFGGEPFSDPEKLNKLLREIGKVSIPISTKSDRGSSIAKRIGTKKPVFIKMPADLTNSQLDGILKVAGKHKVAGFICTNLTKDRKNKKIIDGNIPEQGGISGKAVEDLSNNLIQKIYQKTKGKYVIIGCGGIFSAEDAYKKIKLGASLVQLITGMIFEGPQVIGEINRGLAKLLKKDGYKNISEAIGKGNI</sequence>
<evidence type="ECO:0000256" key="3">
    <source>
        <dbReference type="ARBA" id="ARBA00022630"/>
    </source>
</evidence>
<reference evidence="10 11" key="1">
    <citation type="journal article" date="2016" name="Nat. Commun.">
        <title>Thousands of microbial genomes shed light on interconnected biogeochemical processes in an aquifer system.</title>
        <authorList>
            <person name="Anantharaman K."/>
            <person name="Brown C.T."/>
            <person name="Hug L.A."/>
            <person name="Sharon I."/>
            <person name="Castelle C.J."/>
            <person name="Probst A.J."/>
            <person name="Thomas B.C."/>
            <person name="Singh A."/>
            <person name="Wilkins M.J."/>
            <person name="Karaoz U."/>
            <person name="Brodie E.L."/>
            <person name="Williams K.H."/>
            <person name="Hubbard S.S."/>
            <person name="Banfield J.F."/>
        </authorList>
    </citation>
    <scope>NUCLEOTIDE SEQUENCE [LARGE SCALE GENOMIC DNA]</scope>
</reference>
<dbReference type="InterPro" id="IPR050074">
    <property type="entry name" value="DHO_dehydrogenase"/>
</dbReference>
<evidence type="ECO:0000313" key="11">
    <source>
        <dbReference type="Proteomes" id="UP000176336"/>
    </source>
</evidence>